<dbReference type="PANTHER" id="PTHR23028">
    <property type="entry name" value="ACETYLTRANSFERASE"/>
    <property type="match status" value="1"/>
</dbReference>
<feature type="transmembrane region" description="Helical" evidence="2">
    <location>
        <begin position="199"/>
        <end position="220"/>
    </location>
</feature>
<dbReference type="EMBL" id="JAMTCO010000002">
    <property type="protein sequence ID" value="MCP2268333.1"/>
    <property type="molecule type" value="Genomic_DNA"/>
</dbReference>
<evidence type="ECO:0000256" key="2">
    <source>
        <dbReference type="SAM" id="Phobius"/>
    </source>
</evidence>
<dbReference type="PANTHER" id="PTHR23028:SF131">
    <property type="entry name" value="BLR2367 PROTEIN"/>
    <property type="match status" value="1"/>
</dbReference>
<feature type="region of interest" description="Disordered" evidence="1">
    <location>
        <begin position="382"/>
        <end position="408"/>
    </location>
</feature>
<feature type="transmembrane region" description="Helical" evidence="2">
    <location>
        <begin position="92"/>
        <end position="115"/>
    </location>
</feature>
<keyword evidence="2" id="KW-0812">Transmembrane</keyword>
<organism evidence="4 5">
    <name type="scientific">Actinokineospora diospyrosa</name>
    <dbReference type="NCBI Taxonomy" id="103728"/>
    <lineage>
        <taxon>Bacteria</taxon>
        <taxon>Bacillati</taxon>
        <taxon>Actinomycetota</taxon>
        <taxon>Actinomycetes</taxon>
        <taxon>Pseudonocardiales</taxon>
        <taxon>Pseudonocardiaceae</taxon>
        <taxon>Actinokineospora</taxon>
    </lineage>
</organism>
<feature type="transmembrane region" description="Helical" evidence="2">
    <location>
        <begin position="140"/>
        <end position="159"/>
    </location>
</feature>
<name>A0ABT1I6S6_9PSEU</name>
<keyword evidence="4" id="KW-0012">Acyltransferase</keyword>
<feature type="domain" description="Acyltransferase 3" evidence="3">
    <location>
        <begin position="17"/>
        <end position="333"/>
    </location>
</feature>
<accession>A0ABT1I6S6</accession>
<feature type="transmembrane region" description="Helical" evidence="2">
    <location>
        <begin position="227"/>
        <end position="247"/>
    </location>
</feature>
<proteinExistence type="predicted"/>
<dbReference type="RefSeq" id="WP_253885246.1">
    <property type="nucleotide sequence ID" value="NZ_BAAAVB010000006.1"/>
</dbReference>
<keyword evidence="2" id="KW-0472">Membrane</keyword>
<dbReference type="Proteomes" id="UP001205185">
    <property type="component" value="Unassembled WGS sequence"/>
</dbReference>
<gene>
    <name evidence="4" type="ORF">LV75_000819</name>
</gene>
<protein>
    <submittedName>
        <fullName evidence="4">Peptidoglycan/LPS O-acetylase OafA/YrhL, contains acyltransferase and SGNH-hydrolase domains</fullName>
    </submittedName>
</protein>
<evidence type="ECO:0000313" key="4">
    <source>
        <dbReference type="EMBL" id="MCP2268333.1"/>
    </source>
</evidence>
<evidence type="ECO:0000259" key="3">
    <source>
        <dbReference type="Pfam" id="PF01757"/>
    </source>
</evidence>
<sequence length="408" mass="44995">MLTSETANQKRSPRKISWDVLRVVAVYSVVIQHITHQSPINHAELGPYPFVLPLQFGASTLLVISAFFVCVTVRRGATKRWLFSRVARLLPAYVVAVVITYAVSRAVAAQFGWYLPTHTDLVANLFLVQAWSPEFHWVDASYWTLPVQIMSFLLAALLWPRGWLRGKALPVTLWALVVVPLVIRFAWRHDDAAQWIKSAFDGLALHRVALFGVGVAIWLWTRHRLSGAHLAVYLVAVLVAQDAHSYFVDTPSTIAFGVILVGIVAAAGGPDWGVLRGLTRPIRWLAGISFGVYLVHQELGFVLARYLLDKGIGPWGRLFACAAMAVLLGWAITKLVERPAHRWLTARGPTAWAWLRARVQPQAPSSGSAPVRPVPAVLPVNHPSTAAASPATSRELDDWSAMASSQVR</sequence>
<dbReference type="InterPro" id="IPR050879">
    <property type="entry name" value="Acyltransferase_3"/>
</dbReference>
<feature type="transmembrane region" description="Helical" evidence="2">
    <location>
        <begin position="20"/>
        <end position="38"/>
    </location>
</feature>
<feature type="transmembrane region" description="Helical" evidence="2">
    <location>
        <begin position="284"/>
        <end position="308"/>
    </location>
</feature>
<evidence type="ECO:0000313" key="5">
    <source>
        <dbReference type="Proteomes" id="UP001205185"/>
    </source>
</evidence>
<dbReference type="GO" id="GO:0016746">
    <property type="term" value="F:acyltransferase activity"/>
    <property type="evidence" value="ECO:0007669"/>
    <property type="project" value="UniProtKB-KW"/>
</dbReference>
<evidence type="ECO:0000256" key="1">
    <source>
        <dbReference type="SAM" id="MobiDB-lite"/>
    </source>
</evidence>
<feature type="transmembrane region" description="Helical" evidence="2">
    <location>
        <begin position="314"/>
        <end position="333"/>
    </location>
</feature>
<keyword evidence="4" id="KW-0808">Transferase</keyword>
<reference evidence="4 5" key="1">
    <citation type="submission" date="2022-06" db="EMBL/GenBank/DDBJ databases">
        <title>Genomic Encyclopedia of Archaeal and Bacterial Type Strains, Phase II (KMG-II): from individual species to whole genera.</title>
        <authorList>
            <person name="Goeker M."/>
        </authorList>
    </citation>
    <scope>NUCLEOTIDE SEQUENCE [LARGE SCALE GENOMIC DNA]</scope>
    <source>
        <strain evidence="4 5">DSM 44255</strain>
    </source>
</reference>
<feature type="transmembrane region" description="Helical" evidence="2">
    <location>
        <begin position="50"/>
        <end position="71"/>
    </location>
</feature>
<keyword evidence="2" id="KW-1133">Transmembrane helix</keyword>
<feature type="compositionally biased region" description="Low complexity" evidence="1">
    <location>
        <begin position="382"/>
        <end position="393"/>
    </location>
</feature>
<keyword evidence="5" id="KW-1185">Reference proteome</keyword>
<comment type="caution">
    <text evidence="4">The sequence shown here is derived from an EMBL/GenBank/DDBJ whole genome shotgun (WGS) entry which is preliminary data.</text>
</comment>
<dbReference type="Pfam" id="PF01757">
    <property type="entry name" value="Acyl_transf_3"/>
    <property type="match status" value="1"/>
</dbReference>
<dbReference type="InterPro" id="IPR002656">
    <property type="entry name" value="Acyl_transf_3_dom"/>
</dbReference>
<feature type="transmembrane region" description="Helical" evidence="2">
    <location>
        <begin position="171"/>
        <end position="187"/>
    </location>
</feature>
<feature type="transmembrane region" description="Helical" evidence="2">
    <location>
        <begin position="253"/>
        <end position="272"/>
    </location>
</feature>